<dbReference type="InterPro" id="IPR037674">
    <property type="entry name" value="PIG-G_N"/>
</dbReference>
<keyword evidence="6 12" id="KW-0808">Transferase</keyword>
<feature type="transmembrane region" description="Helical" evidence="12">
    <location>
        <begin position="902"/>
        <end position="919"/>
    </location>
</feature>
<dbReference type="PANTHER" id="PTHR23072:SF0">
    <property type="entry name" value="GPI ETHANOLAMINE PHOSPHATE TRANSFERASE 2"/>
    <property type="match status" value="1"/>
</dbReference>
<feature type="transmembrane region" description="Helical" evidence="12">
    <location>
        <begin position="806"/>
        <end position="835"/>
    </location>
</feature>
<evidence type="ECO:0000256" key="4">
    <source>
        <dbReference type="ARBA" id="ARBA00020830"/>
    </source>
</evidence>
<evidence type="ECO:0000256" key="3">
    <source>
        <dbReference type="ARBA" id="ARBA00005315"/>
    </source>
</evidence>
<dbReference type="PANTHER" id="PTHR23072">
    <property type="entry name" value="PHOSPHATIDYLINOSITOL GLYCAN-RELATED"/>
    <property type="match status" value="1"/>
</dbReference>
<gene>
    <name evidence="14" type="primary">LAS21</name>
    <name evidence="14" type="ORF">K7432_001161</name>
</gene>
<name>A0ABR2WA41_9FUNG</name>
<dbReference type="InterPro" id="IPR017850">
    <property type="entry name" value="Alkaline_phosphatase_core_sf"/>
</dbReference>
<sequence length="920" mass="104129">MKLQNLPFLLALYGLLTTGFYFFVQGFFPFKTNLTGFTELSDLPPLFETANSQNDSDILPKPQFDKLVFMLVDALRSDFVFSEDSQMKFAQELIKTGKALPYTAIATAPTVTLPRLKALTTGTVPNFLDAVFNIAESDSSSLSHQDSWLTQLKKTKDKKIHFYGDDTWMRLFPEMFAKSEGTSSFFVADTVEVDVNVTRHVGPELESAEWDVLILHYLGLDHIGHSSGPSSPLMALKQKEMDEVVETIYNGIVSSDAKSSTRTLFVLCGDHGMNEMGNHGGSSAGETSAAMAFISPHFDFQYVKSTAIEAEPYQFYNRINQIDIVPTLALLLGVPIPKNSLGNMIVDLFTKSSQSEILRLLQINAYQVQKVLLSVWPSFKVHEEPPSVCEGDTQFQLECLYSWATIHHRDITGLPNYQQALDAYSEFLHKAISSLSSIFSNYDTFSMYVGLGFMLAAVLVVIGIQVLRLRSPDVSLFKVHFMKLHTESGWPLEKGFLLVMMVTYAATMFASSFVEEEHQFWYYLLNSIWLLQTLKSLFALANNGPSTTQVWRMPMLTFCQMALIRVIRFWNQTGQKYAANIDLRHYLTRDYEGVSWALFGITLLTFNFLAIREYFLTRIPRTNGYKSSYLNSCARICILLSIVAISFTIGLYKLRANENSQICSAILRELSPALLEINFNSLAKISYLLILLVTVVSCVLYRIRPAPFQSNSLRVFYPRMIQISWSLLFILLSRSHNAPLFLLFYIQLSIYRFWRSHYSRHIGLENLWTDGVVLLALGRMAFFALGNSNSLASVDLSNSYIGLDNYNMALVGILTFLSTCAGPLWWSLATVLITLDGTRFRIDIGKSNECNRTIKHSSILVILFTHCTFQLVSSLALSLAVTILRTHLFIWTVFSPRYLYEVMWLVFQCISGIGMIIILD</sequence>
<keyword evidence="10 12" id="KW-0472">Membrane</keyword>
<organism evidence="14 15">
    <name type="scientific">Basidiobolus ranarum</name>
    <dbReference type="NCBI Taxonomy" id="34480"/>
    <lineage>
        <taxon>Eukaryota</taxon>
        <taxon>Fungi</taxon>
        <taxon>Fungi incertae sedis</taxon>
        <taxon>Zoopagomycota</taxon>
        <taxon>Entomophthoromycotina</taxon>
        <taxon>Basidiobolomycetes</taxon>
        <taxon>Basidiobolales</taxon>
        <taxon>Basidiobolaceae</taxon>
        <taxon>Basidiobolus</taxon>
    </lineage>
</organism>
<dbReference type="Proteomes" id="UP001479436">
    <property type="component" value="Unassembled WGS sequence"/>
</dbReference>
<dbReference type="InterPro" id="IPR039527">
    <property type="entry name" value="PIGG/GPI7"/>
</dbReference>
<dbReference type="InterPro" id="IPR002591">
    <property type="entry name" value="Phosphodiest/P_Trfase"/>
</dbReference>
<evidence type="ECO:0000256" key="5">
    <source>
        <dbReference type="ARBA" id="ARBA00022502"/>
    </source>
</evidence>
<feature type="transmembrane region" description="Helical" evidence="12">
    <location>
        <begin position="685"/>
        <end position="703"/>
    </location>
</feature>
<evidence type="ECO:0000256" key="10">
    <source>
        <dbReference type="ARBA" id="ARBA00023136"/>
    </source>
</evidence>
<evidence type="ECO:0000256" key="9">
    <source>
        <dbReference type="ARBA" id="ARBA00022989"/>
    </source>
</evidence>
<comment type="subcellular location">
    <subcellularLocation>
        <location evidence="1 12">Endoplasmic reticulum membrane</location>
        <topology evidence="1 12">Multi-pass membrane protein</topology>
    </subcellularLocation>
</comment>
<feature type="transmembrane region" description="Helical" evidence="12">
    <location>
        <begin position="856"/>
        <end position="882"/>
    </location>
</feature>
<evidence type="ECO:0000256" key="7">
    <source>
        <dbReference type="ARBA" id="ARBA00022692"/>
    </source>
</evidence>
<dbReference type="Pfam" id="PF19316">
    <property type="entry name" value="PIGO_PIGG"/>
    <property type="match status" value="1"/>
</dbReference>
<evidence type="ECO:0000256" key="11">
    <source>
        <dbReference type="ARBA" id="ARBA00023180"/>
    </source>
</evidence>
<keyword evidence="7 12" id="KW-0812">Transmembrane</keyword>
<dbReference type="Pfam" id="PF01663">
    <property type="entry name" value="Phosphodiest"/>
    <property type="match status" value="1"/>
</dbReference>
<comment type="caution">
    <text evidence="14">The sequence shown here is derived from an EMBL/GenBank/DDBJ whole genome shotgun (WGS) entry which is preliminary data.</text>
</comment>
<comment type="similarity">
    <text evidence="3 12">Belongs to the PIGG/PIGN/PIGO family. PIGG subfamily.</text>
</comment>
<evidence type="ECO:0000313" key="14">
    <source>
        <dbReference type="EMBL" id="KAK9728373.1"/>
    </source>
</evidence>
<dbReference type="SUPFAM" id="SSF53649">
    <property type="entry name" value="Alkaline phosphatase-like"/>
    <property type="match status" value="1"/>
</dbReference>
<accession>A0ABR2WA41</accession>
<dbReference type="Gene3D" id="3.40.720.10">
    <property type="entry name" value="Alkaline Phosphatase, subunit A"/>
    <property type="match status" value="1"/>
</dbReference>
<evidence type="ECO:0000256" key="2">
    <source>
        <dbReference type="ARBA" id="ARBA00004687"/>
    </source>
</evidence>
<evidence type="ECO:0000313" key="15">
    <source>
        <dbReference type="Proteomes" id="UP001479436"/>
    </source>
</evidence>
<comment type="function">
    <text evidence="12">Ethanolamine phosphate transferase involved in glycosylphosphatidylinositol-anchor biosynthesis. Transfers ethanolamine phosphate to the GPI second mannose.</text>
</comment>
<feature type="domain" description="GPI ethanolamine phosphate transferase 2 C-terminal" evidence="13">
    <location>
        <begin position="492"/>
        <end position="908"/>
    </location>
</feature>
<feature type="transmembrane region" description="Helical" evidence="12">
    <location>
        <begin position="632"/>
        <end position="652"/>
    </location>
</feature>
<keyword evidence="9 12" id="KW-1133">Transmembrane helix</keyword>
<protein>
    <recommendedName>
        <fullName evidence="4 12">GPI ethanolamine phosphate transferase 2</fullName>
    </recommendedName>
</protein>
<evidence type="ECO:0000256" key="6">
    <source>
        <dbReference type="ARBA" id="ARBA00022679"/>
    </source>
</evidence>
<keyword evidence="15" id="KW-1185">Reference proteome</keyword>
<reference evidence="14 15" key="1">
    <citation type="submission" date="2023-04" db="EMBL/GenBank/DDBJ databases">
        <title>Genome of Basidiobolus ranarum AG-B5.</title>
        <authorList>
            <person name="Stajich J.E."/>
            <person name="Carter-House D."/>
            <person name="Gryganskyi A."/>
        </authorList>
    </citation>
    <scope>NUCLEOTIDE SEQUENCE [LARGE SCALE GENOMIC DNA]</scope>
    <source>
        <strain evidence="14 15">AG-B5</strain>
    </source>
</reference>
<dbReference type="EMBL" id="JASJQH010006899">
    <property type="protein sequence ID" value="KAK9728373.1"/>
    <property type="molecule type" value="Genomic_DNA"/>
</dbReference>
<feature type="transmembrane region" description="Helical" evidence="12">
    <location>
        <begin position="7"/>
        <end position="28"/>
    </location>
</feature>
<comment type="pathway">
    <text evidence="2 12">Glycolipid biosynthesis; glycosylphosphatidylinositol-anchor biosynthesis.</text>
</comment>
<feature type="transmembrane region" description="Helical" evidence="12">
    <location>
        <begin position="445"/>
        <end position="467"/>
    </location>
</feature>
<dbReference type="CDD" id="cd16024">
    <property type="entry name" value="GPI_EPT_2"/>
    <property type="match status" value="1"/>
</dbReference>
<feature type="transmembrane region" description="Helical" evidence="12">
    <location>
        <begin position="593"/>
        <end position="611"/>
    </location>
</feature>
<keyword evidence="11" id="KW-0325">Glycoprotein</keyword>
<keyword evidence="5 12" id="KW-0337">GPI-anchor biosynthesis</keyword>
<evidence type="ECO:0000256" key="8">
    <source>
        <dbReference type="ARBA" id="ARBA00022824"/>
    </source>
</evidence>
<feature type="transmembrane region" description="Helical" evidence="12">
    <location>
        <begin position="495"/>
        <end position="514"/>
    </location>
</feature>
<evidence type="ECO:0000256" key="12">
    <source>
        <dbReference type="RuleBase" id="RU367106"/>
    </source>
</evidence>
<keyword evidence="8 12" id="KW-0256">Endoplasmic reticulum</keyword>
<evidence type="ECO:0000256" key="1">
    <source>
        <dbReference type="ARBA" id="ARBA00004477"/>
    </source>
</evidence>
<dbReference type="InterPro" id="IPR045687">
    <property type="entry name" value="PIGG/GPI7_C"/>
</dbReference>
<evidence type="ECO:0000259" key="13">
    <source>
        <dbReference type="Pfam" id="PF19316"/>
    </source>
</evidence>
<proteinExistence type="inferred from homology"/>